<evidence type="ECO:0000313" key="6">
    <source>
        <dbReference type="Proteomes" id="UP000462760"/>
    </source>
</evidence>
<comment type="caution">
    <text evidence="5">The sequence shown here is derived from an EMBL/GenBank/DDBJ whole genome shotgun (WGS) entry which is preliminary data.</text>
</comment>
<dbReference type="FunFam" id="3.30.70.100:FF:000001">
    <property type="entry name" value="ATPase copper transporting beta"/>
    <property type="match status" value="1"/>
</dbReference>
<evidence type="ECO:0000259" key="3">
    <source>
        <dbReference type="PROSITE" id="PS50846"/>
    </source>
</evidence>
<protein>
    <submittedName>
        <fullName evidence="4">Copper ion binding protein</fullName>
    </submittedName>
    <submittedName>
        <fullName evidence="5">Heavy-metal-associated domain-containing protein</fullName>
    </submittedName>
</protein>
<organism evidence="5 6">
    <name type="scientific">Anaerosalibacter bizertensis</name>
    <dbReference type="NCBI Taxonomy" id="932217"/>
    <lineage>
        <taxon>Bacteria</taxon>
        <taxon>Bacillati</taxon>
        <taxon>Bacillota</taxon>
        <taxon>Tissierellia</taxon>
        <taxon>Tissierellales</taxon>
        <taxon>Sporanaerobacteraceae</taxon>
        <taxon>Anaerosalibacter</taxon>
    </lineage>
</organism>
<dbReference type="OrthoDB" id="9813965at2"/>
<evidence type="ECO:0000256" key="1">
    <source>
        <dbReference type="ARBA" id="ARBA00022723"/>
    </source>
</evidence>
<dbReference type="AlphaFoldDB" id="A0A844FHM1"/>
<dbReference type="EMBL" id="JAKNID010000023">
    <property type="protein sequence ID" value="MCG4565231.1"/>
    <property type="molecule type" value="Genomic_DNA"/>
</dbReference>
<dbReference type="PROSITE" id="PS50846">
    <property type="entry name" value="HMA_2"/>
    <property type="match status" value="1"/>
</dbReference>
<dbReference type="CDD" id="cd00371">
    <property type="entry name" value="HMA"/>
    <property type="match status" value="1"/>
</dbReference>
<dbReference type="SUPFAM" id="SSF55008">
    <property type="entry name" value="HMA, heavy metal-associated domain"/>
    <property type="match status" value="1"/>
</dbReference>
<dbReference type="GO" id="GO:0005507">
    <property type="term" value="F:copper ion binding"/>
    <property type="evidence" value="ECO:0007669"/>
    <property type="project" value="InterPro"/>
</dbReference>
<proteinExistence type="predicted"/>
<keyword evidence="2" id="KW-0186">Copper</keyword>
<evidence type="ECO:0000313" key="5">
    <source>
        <dbReference type="EMBL" id="MSS43484.1"/>
    </source>
</evidence>
<dbReference type="Pfam" id="PF00403">
    <property type="entry name" value="HMA"/>
    <property type="match status" value="1"/>
</dbReference>
<dbReference type="PROSITE" id="PS01047">
    <property type="entry name" value="HMA_1"/>
    <property type="match status" value="1"/>
</dbReference>
<dbReference type="InterPro" id="IPR000428">
    <property type="entry name" value="Cu-bd"/>
</dbReference>
<reference evidence="5 6" key="1">
    <citation type="submission" date="2019-08" db="EMBL/GenBank/DDBJ databases">
        <title>In-depth cultivation of the pig gut microbiome towards novel bacterial diversity and tailored functional studies.</title>
        <authorList>
            <person name="Wylensek D."/>
            <person name="Hitch T.C.A."/>
            <person name="Clavel T."/>
        </authorList>
    </citation>
    <scope>NUCLEOTIDE SEQUENCE [LARGE SCALE GENOMIC DNA]</scope>
    <source>
        <strain evidence="5 6">Med78-601-WT-4W-RMD-3</strain>
    </source>
</reference>
<evidence type="ECO:0000256" key="2">
    <source>
        <dbReference type="ARBA" id="ARBA00023008"/>
    </source>
</evidence>
<dbReference type="NCBIfam" id="TIGR00003">
    <property type="entry name" value="copper ion binding protein"/>
    <property type="match status" value="1"/>
</dbReference>
<dbReference type="InterPro" id="IPR006121">
    <property type="entry name" value="HMA_dom"/>
</dbReference>
<dbReference type="InterPro" id="IPR017969">
    <property type="entry name" value="Heavy-metal-associated_CS"/>
</dbReference>
<dbReference type="InterPro" id="IPR036163">
    <property type="entry name" value="HMA_dom_sf"/>
</dbReference>
<feature type="domain" description="HMA" evidence="3">
    <location>
        <begin position="1"/>
        <end position="65"/>
    </location>
</feature>
<reference evidence="4" key="2">
    <citation type="submission" date="2022-01" db="EMBL/GenBank/DDBJ databases">
        <title>Collection of gut derived symbiotic bacterial strains cultured from healthy donors.</title>
        <authorList>
            <person name="Lin H."/>
            <person name="Kohout C."/>
            <person name="Waligurski E."/>
            <person name="Pamer E.G."/>
        </authorList>
    </citation>
    <scope>NUCLEOTIDE SEQUENCE</scope>
    <source>
        <strain evidence="4">MSK.14.39</strain>
    </source>
</reference>
<accession>A0A844FHM1</accession>
<dbReference type="Proteomes" id="UP001108123">
    <property type="component" value="Unassembled WGS sequence"/>
</dbReference>
<dbReference type="RefSeq" id="WP_154484167.1">
    <property type="nucleotide sequence ID" value="NZ_JAHLOA010000020.1"/>
</dbReference>
<dbReference type="EMBL" id="VULR01000008">
    <property type="protein sequence ID" value="MSS43484.1"/>
    <property type="molecule type" value="Genomic_DNA"/>
</dbReference>
<keyword evidence="1" id="KW-0479">Metal-binding</keyword>
<dbReference type="InterPro" id="IPR006122">
    <property type="entry name" value="HMA_Cu_ion-bd"/>
</dbReference>
<sequence>MEKTILIEGMSCGHCVKAVKEALKELDGVKSVVVDLEGKKAVVEGDNLDDNKIKEAIDEAGYDIIEIK</sequence>
<dbReference type="Gene3D" id="3.30.70.100">
    <property type="match status" value="1"/>
</dbReference>
<keyword evidence="7" id="KW-1185">Reference proteome</keyword>
<gene>
    <name evidence="5" type="ORF">FYJ27_07045</name>
    <name evidence="4" type="ORF">L0P62_07205</name>
</gene>
<dbReference type="PRINTS" id="PR00944">
    <property type="entry name" value="CUEXPORT"/>
</dbReference>
<dbReference type="Proteomes" id="UP000462760">
    <property type="component" value="Unassembled WGS sequence"/>
</dbReference>
<evidence type="ECO:0000313" key="4">
    <source>
        <dbReference type="EMBL" id="MCG4565231.1"/>
    </source>
</evidence>
<name>A0A844FHM1_9FIRM</name>
<evidence type="ECO:0000313" key="7">
    <source>
        <dbReference type="Proteomes" id="UP001108123"/>
    </source>
</evidence>
<dbReference type="GO" id="GO:0006825">
    <property type="term" value="P:copper ion transport"/>
    <property type="evidence" value="ECO:0007669"/>
    <property type="project" value="InterPro"/>
</dbReference>